<dbReference type="KEGG" id="cyj:Cyan7822_5788"/>
<evidence type="ECO:0000256" key="3">
    <source>
        <dbReference type="ARBA" id="ARBA00022692"/>
    </source>
</evidence>
<feature type="transmembrane region" description="Helical" evidence="6">
    <location>
        <begin position="108"/>
        <end position="127"/>
    </location>
</feature>
<dbReference type="Pfam" id="PF04138">
    <property type="entry name" value="GtrA_DPMS_TM"/>
    <property type="match status" value="1"/>
</dbReference>
<sequence length="141" mass="16536">MVKSKQQILRYIVCGVITAIFNVVFIYILIETFKINTPVFRNIANLVAIEISLLFSFFVYKTWVWSSYKSSRKEILWKQIPRYHISCGVVVVSRIFLIFPILDWLKVNYQINTLIGIALGSVINYIISDKWVFNNKTNTNF</sequence>
<keyword evidence="4 6" id="KW-1133">Transmembrane helix</keyword>
<geneLocation type="plasmid" evidence="8 9">
    <name>Cy782201</name>
</geneLocation>
<dbReference type="AlphaFoldDB" id="E0UL19"/>
<feature type="transmembrane region" description="Helical" evidence="6">
    <location>
        <begin position="42"/>
        <end position="63"/>
    </location>
</feature>
<evidence type="ECO:0000256" key="4">
    <source>
        <dbReference type="ARBA" id="ARBA00022989"/>
    </source>
</evidence>
<proteinExistence type="inferred from homology"/>
<evidence type="ECO:0000259" key="7">
    <source>
        <dbReference type="Pfam" id="PF04138"/>
    </source>
</evidence>
<comment type="subcellular location">
    <subcellularLocation>
        <location evidence="1">Membrane</location>
        <topology evidence="1">Multi-pass membrane protein</topology>
    </subcellularLocation>
</comment>
<organism evidence="8 9">
    <name type="scientific">Gloeothece verrucosa (strain PCC 7822)</name>
    <name type="common">Cyanothece sp. (strain PCC 7822)</name>
    <dbReference type="NCBI Taxonomy" id="497965"/>
    <lineage>
        <taxon>Bacteria</taxon>
        <taxon>Bacillati</taxon>
        <taxon>Cyanobacteriota</taxon>
        <taxon>Cyanophyceae</taxon>
        <taxon>Oscillatoriophycideae</taxon>
        <taxon>Chroococcales</taxon>
        <taxon>Aphanothecaceae</taxon>
        <taxon>Gloeothece</taxon>
        <taxon>Gloeothece verrucosa</taxon>
    </lineage>
</organism>
<reference evidence="9" key="1">
    <citation type="journal article" date="2011" name="MBio">
        <title>Novel metabolic attributes of the genus Cyanothece, comprising a group of unicellular nitrogen-fixing Cyanobacteria.</title>
        <authorList>
            <person name="Bandyopadhyay A."/>
            <person name="Elvitigala T."/>
            <person name="Welsh E."/>
            <person name="Stockel J."/>
            <person name="Liberton M."/>
            <person name="Min H."/>
            <person name="Sherman L.A."/>
            <person name="Pakrasi H.B."/>
        </authorList>
    </citation>
    <scope>NUCLEOTIDE SEQUENCE [LARGE SCALE GENOMIC DNA]</scope>
    <source>
        <strain evidence="9">PCC 7822</strain>
        <plasmid evidence="9">Cy782201</plasmid>
    </source>
</reference>
<evidence type="ECO:0000256" key="6">
    <source>
        <dbReference type="SAM" id="Phobius"/>
    </source>
</evidence>
<dbReference type="InterPro" id="IPR007267">
    <property type="entry name" value="GtrA_DPMS_TM"/>
</dbReference>
<dbReference type="GO" id="GO:0000271">
    <property type="term" value="P:polysaccharide biosynthetic process"/>
    <property type="evidence" value="ECO:0007669"/>
    <property type="project" value="InterPro"/>
</dbReference>
<feature type="transmembrane region" description="Helical" evidence="6">
    <location>
        <begin position="83"/>
        <end position="102"/>
    </location>
</feature>
<gene>
    <name evidence="8" type="ordered locus">Cyan7822_5788</name>
</gene>
<dbReference type="HOGENOM" id="CLU_152013_0_0_3"/>
<name>E0UL19_GLOV7</name>
<dbReference type="RefSeq" id="WP_013334399.1">
    <property type="nucleotide sequence ID" value="NC_014533.1"/>
</dbReference>
<keyword evidence="9" id="KW-1185">Reference proteome</keyword>
<evidence type="ECO:0000256" key="5">
    <source>
        <dbReference type="ARBA" id="ARBA00023136"/>
    </source>
</evidence>
<dbReference type="InterPro" id="IPR051401">
    <property type="entry name" value="GtrA_CellWall_Glycosyl"/>
</dbReference>
<evidence type="ECO:0000313" key="8">
    <source>
        <dbReference type="EMBL" id="ADN17649.1"/>
    </source>
</evidence>
<dbReference type="OrthoDB" id="9810303at2"/>
<feature type="transmembrane region" description="Helical" evidence="6">
    <location>
        <begin position="12"/>
        <end position="30"/>
    </location>
</feature>
<evidence type="ECO:0000256" key="2">
    <source>
        <dbReference type="ARBA" id="ARBA00009399"/>
    </source>
</evidence>
<keyword evidence="3 6" id="KW-0812">Transmembrane</keyword>
<protein>
    <submittedName>
        <fullName evidence="8">GtrA family protein</fullName>
    </submittedName>
</protein>
<comment type="similarity">
    <text evidence="2">Belongs to the GtrA family.</text>
</comment>
<dbReference type="EMBL" id="CP002199">
    <property type="protein sequence ID" value="ADN17649.1"/>
    <property type="molecule type" value="Genomic_DNA"/>
</dbReference>
<accession>E0UL19</accession>
<keyword evidence="5 6" id="KW-0472">Membrane</keyword>
<keyword evidence="8" id="KW-0614">Plasmid</keyword>
<evidence type="ECO:0000313" key="9">
    <source>
        <dbReference type="Proteomes" id="UP000008206"/>
    </source>
</evidence>
<dbReference type="GO" id="GO:0005886">
    <property type="term" value="C:plasma membrane"/>
    <property type="evidence" value="ECO:0007669"/>
    <property type="project" value="TreeGrafter"/>
</dbReference>
<evidence type="ECO:0000256" key="1">
    <source>
        <dbReference type="ARBA" id="ARBA00004141"/>
    </source>
</evidence>
<dbReference type="Proteomes" id="UP000008206">
    <property type="component" value="Plasmid Cy782201"/>
</dbReference>
<feature type="domain" description="GtrA/DPMS transmembrane" evidence="7">
    <location>
        <begin position="10"/>
        <end position="133"/>
    </location>
</feature>
<dbReference type="PANTHER" id="PTHR38459">
    <property type="entry name" value="PROPHAGE BACTOPRENOL-LINKED GLUCOSE TRANSLOCASE HOMOLOG"/>
    <property type="match status" value="1"/>
</dbReference>
<dbReference type="PANTHER" id="PTHR38459:SF1">
    <property type="entry name" value="PROPHAGE BACTOPRENOL-LINKED GLUCOSE TRANSLOCASE HOMOLOG"/>
    <property type="match status" value="1"/>
</dbReference>